<dbReference type="PRINTS" id="PR00081">
    <property type="entry name" value="GDHRDH"/>
</dbReference>
<protein>
    <submittedName>
        <fullName evidence="4">SDR family oxidoreductase</fullName>
    </submittedName>
</protein>
<dbReference type="EMBL" id="SRRO01000001">
    <property type="protein sequence ID" value="TGN64760.1"/>
    <property type="molecule type" value="Genomic_DNA"/>
</dbReference>
<gene>
    <name evidence="4" type="ORF">EXE59_12940</name>
</gene>
<dbReference type="PANTHER" id="PTHR45024">
    <property type="entry name" value="DEHYDROGENASES, SHORT CHAIN"/>
    <property type="match status" value="1"/>
</dbReference>
<dbReference type="FunFam" id="3.40.50.720:FF:000173">
    <property type="entry name" value="3-oxoacyl-[acyl-carrier protein] reductase"/>
    <property type="match status" value="1"/>
</dbReference>
<evidence type="ECO:0000313" key="4">
    <source>
        <dbReference type="EMBL" id="TGN64760.1"/>
    </source>
</evidence>
<dbReference type="InterPro" id="IPR051687">
    <property type="entry name" value="Peroxisomal_Beta-Oxidation"/>
</dbReference>
<reference evidence="4 5" key="1">
    <citation type="submission" date="2019-04" db="EMBL/GenBank/DDBJ databases">
        <title>Three New Species of Nocardioides, Nocardioides euryhalodurans sp. nov., Nocardioides seonyuensis sp. nov. and Nocardioides eburneoflavus sp. nov. Isolated from Soil.</title>
        <authorList>
            <person name="Roh S.G."/>
            <person name="Lee C."/>
            <person name="Kim M.-K."/>
            <person name="Kim S.B."/>
        </authorList>
    </citation>
    <scope>NUCLEOTIDE SEQUENCE [LARGE SCALE GENOMIC DNA]</scope>
    <source>
        <strain evidence="4 5">MMS17-SY213</strain>
    </source>
</reference>
<keyword evidence="2" id="KW-0560">Oxidoreductase</keyword>
<dbReference type="InterPro" id="IPR036291">
    <property type="entry name" value="NAD(P)-bd_dom_sf"/>
</dbReference>
<name>A0A4Z1CKL1_9ACTN</name>
<dbReference type="PRINTS" id="PR00080">
    <property type="entry name" value="SDRFAMILY"/>
</dbReference>
<sequence>MDITGRVAVVTGAGQGLGRAYAVALADAGAAVVVNDVNDEKAAGVVDAITAAGGRAVAEVVPVGTTEAAERLVARAVDTFGRLDIMVTNAGVLRDRVLWNMSDEDFDTVTQVHLRGTFTCVREAARHFRAQGEGGRVILAGSPAGQRGNFGQTNYAAAKAGIVAMARTWAMELARADVTVNAVIPNAATAMTETIPFLAPYVELMEQGLPVPSVVRRAASFGTADDVAGLIVYLASDASAGVTGQAIGIGGDRLSLWSHPTEIRSAFRDGGWTADVIAEAFGSTVGEVQETYGIPAPDLPTLQPHEA</sequence>
<dbReference type="InterPro" id="IPR020904">
    <property type="entry name" value="Sc_DH/Rdtase_CS"/>
</dbReference>
<dbReference type="RefSeq" id="WP_135839268.1">
    <property type="nucleotide sequence ID" value="NZ_SRRO01000001.1"/>
</dbReference>
<evidence type="ECO:0000256" key="2">
    <source>
        <dbReference type="ARBA" id="ARBA00023002"/>
    </source>
</evidence>
<dbReference type="GO" id="GO:0016491">
    <property type="term" value="F:oxidoreductase activity"/>
    <property type="evidence" value="ECO:0007669"/>
    <property type="project" value="UniProtKB-KW"/>
</dbReference>
<dbReference type="PROSITE" id="PS00061">
    <property type="entry name" value="ADH_SHORT"/>
    <property type="match status" value="1"/>
</dbReference>
<accession>A0A4Z1CKL1</accession>
<keyword evidence="5" id="KW-1185">Reference proteome</keyword>
<dbReference type="Gene3D" id="3.40.50.720">
    <property type="entry name" value="NAD(P)-binding Rossmann-like Domain"/>
    <property type="match status" value="1"/>
</dbReference>
<dbReference type="InterPro" id="IPR002347">
    <property type="entry name" value="SDR_fam"/>
</dbReference>
<dbReference type="AlphaFoldDB" id="A0A4Z1CKL1"/>
<organism evidence="4 5">
    <name type="scientific">Nocardioides eburneiflavus</name>
    <dbReference type="NCBI Taxonomy" id="2518372"/>
    <lineage>
        <taxon>Bacteria</taxon>
        <taxon>Bacillati</taxon>
        <taxon>Actinomycetota</taxon>
        <taxon>Actinomycetes</taxon>
        <taxon>Propionibacteriales</taxon>
        <taxon>Nocardioidaceae</taxon>
        <taxon>Nocardioides</taxon>
    </lineage>
</organism>
<comment type="similarity">
    <text evidence="1 3">Belongs to the short-chain dehydrogenases/reductases (SDR) family.</text>
</comment>
<dbReference type="PANTHER" id="PTHR45024:SF2">
    <property type="entry name" value="SCP2 DOMAIN-CONTAINING PROTEIN"/>
    <property type="match status" value="1"/>
</dbReference>
<dbReference type="Pfam" id="PF00106">
    <property type="entry name" value="adh_short"/>
    <property type="match status" value="1"/>
</dbReference>
<comment type="caution">
    <text evidence="4">The sequence shown here is derived from an EMBL/GenBank/DDBJ whole genome shotgun (WGS) entry which is preliminary data.</text>
</comment>
<dbReference type="OrthoDB" id="9808187at2"/>
<dbReference type="Proteomes" id="UP000297496">
    <property type="component" value="Unassembled WGS sequence"/>
</dbReference>
<evidence type="ECO:0000256" key="3">
    <source>
        <dbReference type="RuleBase" id="RU000363"/>
    </source>
</evidence>
<evidence type="ECO:0000256" key="1">
    <source>
        <dbReference type="ARBA" id="ARBA00006484"/>
    </source>
</evidence>
<evidence type="ECO:0000313" key="5">
    <source>
        <dbReference type="Proteomes" id="UP000297496"/>
    </source>
</evidence>
<proteinExistence type="inferred from homology"/>
<dbReference type="SUPFAM" id="SSF51735">
    <property type="entry name" value="NAD(P)-binding Rossmann-fold domains"/>
    <property type="match status" value="1"/>
</dbReference>